<reference evidence="2 3" key="1">
    <citation type="submission" date="2020-04" db="EMBL/GenBank/DDBJ databases">
        <title>Massilia sp. RP-1-19 isolated from soil.</title>
        <authorList>
            <person name="Dahal R.H."/>
        </authorList>
    </citation>
    <scope>NUCLEOTIDE SEQUENCE [LARGE SCALE GENOMIC DNA]</scope>
    <source>
        <strain evidence="2 3">RP-1-19</strain>
    </source>
</reference>
<evidence type="ECO:0000313" key="3">
    <source>
        <dbReference type="Proteomes" id="UP000583752"/>
    </source>
</evidence>
<evidence type="ECO:0000256" key="1">
    <source>
        <dbReference type="SAM" id="SignalP"/>
    </source>
</evidence>
<sequence length="246" mass="27177">MHSKVIRTALAGTALALSVAASHAAPARAFDLPPSADLRYAIKAVQKGLALDGEATVKWRAGDGKYTLSSESRASILGKINENRSEGLVDENGLAPETFTEKRFRKDPYSVTFDRDSRTIRFTEGEQSYPIKGGEQDRASVPWQLSAMARGMPGKFVPGSEWRTVVAGRRDAEAWVFKVARTEKLRTPMGQLDAVHLVKEPSSGTKEQQIDIWLAPAHEWYPVKVRFSDHDGGDVVEQTIAKITRR</sequence>
<dbReference type="InterPro" id="IPR021457">
    <property type="entry name" value="DUF3108"/>
</dbReference>
<dbReference type="AlphaFoldDB" id="A0A848HN89"/>
<gene>
    <name evidence="2" type="ORF">HHL21_16875</name>
</gene>
<dbReference type="Pfam" id="PF11306">
    <property type="entry name" value="DUF3108"/>
    <property type="match status" value="1"/>
</dbReference>
<accession>A0A848HN89</accession>
<comment type="caution">
    <text evidence="2">The sequence shown here is derived from an EMBL/GenBank/DDBJ whole genome shotgun (WGS) entry which is preliminary data.</text>
</comment>
<name>A0A848HN89_9BURK</name>
<protein>
    <submittedName>
        <fullName evidence="2">DUF3108 domain-containing protein</fullName>
    </submittedName>
</protein>
<proteinExistence type="predicted"/>
<feature type="signal peptide" evidence="1">
    <location>
        <begin position="1"/>
        <end position="24"/>
    </location>
</feature>
<feature type="chain" id="PRO_5032378189" evidence="1">
    <location>
        <begin position="25"/>
        <end position="246"/>
    </location>
</feature>
<dbReference type="Proteomes" id="UP000583752">
    <property type="component" value="Unassembled WGS sequence"/>
</dbReference>
<dbReference type="RefSeq" id="WP_169467980.1">
    <property type="nucleotide sequence ID" value="NZ_JABBGG010000010.1"/>
</dbReference>
<keyword evidence="3" id="KW-1185">Reference proteome</keyword>
<evidence type="ECO:0000313" key="2">
    <source>
        <dbReference type="EMBL" id="NML62722.1"/>
    </source>
</evidence>
<keyword evidence="1" id="KW-0732">Signal</keyword>
<dbReference type="EMBL" id="JABBGG010000010">
    <property type="protein sequence ID" value="NML62722.1"/>
    <property type="molecule type" value="Genomic_DNA"/>
</dbReference>
<organism evidence="2 3">
    <name type="scientific">Massilia polaris</name>
    <dbReference type="NCBI Taxonomy" id="2728846"/>
    <lineage>
        <taxon>Bacteria</taxon>
        <taxon>Pseudomonadati</taxon>
        <taxon>Pseudomonadota</taxon>
        <taxon>Betaproteobacteria</taxon>
        <taxon>Burkholderiales</taxon>
        <taxon>Oxalobacteraceae</taxon>
        <taxon>Telluria group</taxon>
        <taxon>Massilia</taxon>
    </lineage>
</organism>